<evidence type="ECO:0000256" key="2">
    <source>
        <dbReference type="SAM" id="SignalP"/>
    </source>
</evidence>
<keyword evidence="4" id="KW-1185">Reference proteome</keyword>
<dbReference type="Gene3D" id="2.10.25.10">
    <property type="entry name" value="Laminin"/>
    <property type="match status" value="1"/>
</dbReference>
<name>A0ABN7S6B4_OIKDI</name>
<dbReference type="EMBL" id="OU015569">
    <property type="protein sequence ID" value="CAG5094105.1"/>
    <property type="molecule type" value="Genomic_DNA"/>
</dbReference>
<evidence type="ECO:0000256" key="1">
    <source>
        <dbReference type="SAM" id="Phobius"/>
    </source>
</evidence>
<gene>
    <name evidence="3" type="ORF">OKIOD_LOCUS4808</name>
</gene>
<keyword evidence="1" id="KW-0472">Membrane</keyword>
<keyword evidence="1" id="KW-1133">Transmembrane helix</keyword>
<feature type="signal peptide" evidence="2">
    <location>
        <begin position="1"/>
        <end position="30"/>
    </location>
</feature>
<keyword evidence="1" id="KW-0812">Transmembrane</keyword>
<keyword evidence="2" id="KW-0732">Signal</keyword>
<evidence type="ECO:0000313" key="3">
    <source>
        <dbReference type="EMBL" id="CAG5094105.1"/>
    </source>
</evidence>
<reference evidence="3 4" key="1">
    <citation type="submission" date="2021-04" db="EMBL/GenBank/DDBJ databases">
        <authorList>
            <person name="Bliznina A."/>
        </authorList>
    </citation>
    <scope>NUCLEOTIDE SEQUENCE [LARGE SCALE GENOMIC DNA]</scope>
</reference>
<organism evidence="3 4">
    <name type="scientific">Oikopleura dioica</name>
    <name type="common">Tunicate</name>
    <dbReference type="NCBI Taxonomy" id="34765"/>
    <lineage>
        <taxon>Eukaryota</taxon>
        <taxon>Metazoa</taxon>
        <taxon>Chordata</taxon>
        <taxon>Tunicata</taxon>
        <taxon>Appendicularia</taxon>
        <taxon>Copelata</taxon>
        <taxon>Oikopleuridae</taxon>
        <taxon>Oikopleura</taxon>
    </lineage>
</organism>
<sequence>MQCFLSLLVAAVFSASTPTLQFEAAHPCNAQPCRNACQCFPASLNPADYVCRTAPGGAPFVGKNCEYALDSGASKHPRCRHSRRLPGLEAAGPAWRISGQDNVPERISQKQRVSLLGHLLTRESEEEPGNPLVNVNCAMETFSVQNIVQSTVRHPTSTDLFSQWQPIMNFYTTSFGSEAPFLCPAVADGSGYTYVVGSKIHVVITGALNGEAPLEEHTVKIQHCNIWNPVDDSKIRLIAYGQADKQKTSVGVEQNPGFIGKSVTSSARGAAFWFQVFKFKNSNRLNLECSVRFNRAGELRRRRSPNELEEISIPFIISEQVGEKDELHFESFQIPTITVNEAITNHIVHTECEGVLCAAEFSRHYAYVGYSLLVVLMLTLATIMFCLNRGIITAYCFNKNQLA</sequence>
<feature type="chain" id="PRO_5047319885" evidence="2">
    <location>
        <begin position="31"/>
        <end position="403"/>
    </location>
</feature>
<feature type="transmembrane region" description="Helical" evidence="1">
    <location>
        <begin position="365"/>
        <end position="387"/>
    </location>
</feature>
<protein>
    <submittedName>
        <fullName evidence="3">Oidioi.mRNA.OKI2018_I69.XSR.g13250.t1.cds</fullName>
    </submittedName>
</protein>
<proteinExistence type="predicted"/>
<dbReference type="Proteomes" id="UP001158576">
    <property type="component" value="Chromosome XSR"/>
</dbReference>
<evidence type="ECO:0000313" key="4">
    <source>
        <dbReference type="Proteomes" id="UP001158576"/>
    </source>
</evidence>
<accession>A0ABN7S6B4</accession>